<dbReference type="AlphaFoldDB" id="A0A4R5XFW3"/>
<dbReference type="OrthoDB" id="3153758at2759"/>
<dbReference type="VEuPathDB" id="FungiDB:BD410DRAFT_9741"/>
<protein>
    <submittedName>
        <fullName evidence="1">Uncharacterized protein</fullName>
    </submittedName>
</protein>
<dbReference type="EMBL" id="ML170156">
    <property type="protein sequence ID" value="TDL29226.1"/>
    <property type="molecule type" value="Genomic_DNA"/>
</dbReference>
<accession>A0A4R5XFW3</accession>
<sequence>MHWDEPRPSRCVEYGIREYTAHLLDIPSTYDRRKGCEYTPVTINGFSLETPTYCDDKGWWSGVFGHWHLDNQTICTPYWASPLEDVGCTGEGSGKHRLQARLWNLQSGDDWDHMCATTPVIIHGVEYPSPTSCHDWGIIYGMYGIWDVDDPNCLSLIDQTGKELAV</sequence>
<name>A0A4R5XFW3_9AGAM</name>
<gene>
    <name evidence="1" type="ORF">BD410DRAFT_9741</name>
</gene>
<dbReference type="Proteomes" id="UP000294933">
    <property type="component" value="Unassembled WGS sequence"/>
</dbReference>
<proteinExistence type="predicted"/>
<evidence type="ECO:0000313" key="1">
    <source>
        <dbReference type="EMBL" id="TDL29226.1"/>
    </source>
</evidence>
<evidence type="ECO:0000313" key="2">
    <source>
        <dbReference type="Proteomes" id="UP000294933"/>
    </source>
</evidence>
<organism evidence="1 2">
    <name type="scientific">Rickenella mellea</name>
    <dbReference type="NCBI Taxonomy" id="50990"/>
    <lineage>
        <taxon>Eukaryota</taxon>
        <taxon>Fungi</taxon>
        <taxon>Dikarya</taxon>
        <taxon>Basidiomycota</taxon>
        <taxon>Agaricomycotina</taxon>
        <taxon>Agaricomycetes</taxon>
        <taxon>Hymenochaetales</taxon>
        <taxon>Rickenellaceae</taxon>
        <taxon>Rickenella</taxon>
    </lineage>
</organism>
<dbReference type="STRING" id="50990.A0A4R5XFW3"/>
<keyword evidence="2" id="KW-1185">Reference proteome</keyword>
<reference evidence="1 2" key="1">
    <citation type="submission" date="2018-06" db="EMBL/GenBank/DDBJ databases">
        <title>A transcriptomic atlas of mushroom development highlights an independent origin of complex multicellularity.</title>
        <authorList>
            <consortium name="DOE Joint Genome Institute"/>
            <person name="Krizsan K."/>
            <person name="Almasi E."/>
            <person name="Merenyi Z."/>
            <person name="Sahu N."/>
            <person name="Viragh M."/>
            <person name="Koszo T."/>
            <person name="Mondo S."/>
            <person name="Kiss B."/>
            <person name="Balint B."/>
            <person name="Kues U."/>
            <person name="Barry K."/>
            <person name="Hegedus J.C."/>
            <person name="Henrissat B."/>
            <person name="Johnson J."/>
            <person name="Lipzen A."/>
            <person name="Ohm R."/>
            <person name="Nagy I."/>
            <person name="Pangilinan J."/>
            <person name="Yan J."/>
            <person name="Xiong Y."/>
            <person name="Grigoriev I.V."/>
            <person name="Hibbett D.S."/>
            <person name="Nagy L.G."/>
        </authorList>
    </citation>
    <scope>NUCLEOTIDE SEQUENCE [LARGE SCALE GENOMIC DNA]</scope>
    <source>
        <strain evidence="1 2">SZMC22713</strain>
    </source>
</reference>